<dbReference type="KEGG" id="bman:114239841"/>
<dbReference type="GO" id="GO:0006777">
    <property type="term" value="P:Mo-molybdopterin cofactor biosynthetic process"/>
    <property type="evidence" value="ECO:0007669"/>
    <property type="project" value="UniProtKB-UniRule"/>
</dbReference>
<dbReference type="GO" id="GO:0016829">
    <property type="term" value="F:lyase activity"/>
    <property type="evidence" value="ECO:0007669"/>
    <property type="project" value="UniProtKB-UniRule"/>
</dbReference>
<proteinExistence type="inferred from homology"/>
<dbReference type="PANTHER" id="PTHR14237:SF80">
    <property type="entry name" value="MOLYBDENUM COFACTOR SULFURASE"/>
    <property type="match status" value="1"/>
</dbReference>
<evidence type="ECO:0000256" key="3">
    <source>
        <dbReference type="ARBA" id="ARBA00023150"/>
    </source>
</evidence>
<keyword evidence="2 6" id="KW-0663">Pyridoxal phosphate</keyword>
<dbReference type="InterPro" id="IPR000192">
    <property type="entry name" value="Aminotrans_V_dom"/>
</dbReference>
<dbReference type="InterPro" id="IPR005302">
    <property type="entry name" value="MoCF_Sase_C"/>
</dbReference>
<dbReference type="FunFam" id="3.40.640.10:FF:000119">
    <property type="entry name" value="Molybdenum cofactor sulfurase"/>
    <property type="match status" value="1"/>
</dbReference>
<evidence type="ECO:0000256" key="1">
    <source>
        <dbReference type="ARBA" id="ARBA00022679"/>
    </source>
</evidence>
<dbReference type="CTD" id="4118"/>
<name>A0A6J2JC24_BOMMA</name>
<dbReference type="Proteomes" id="UP000504629">
    <property type="component" value="Unplaced"/>
</dbReference>
<dbReference type="GO" id="GO:0008265">
    <property type="term" value="F:molybdenum cofactor sulfurtransferase activity"/>
    <property type="evidence" value="ECO:0007669"/>
    <property type="project" value="UniProtKB-UniRule"/>
</dbReference>
<dbReference type="HAMAP" id="MF_03050">
    <property type="entry name" value="MOCOS"/>
    <property type="match status" value="1"/>
</dbReference>
<dbReference type="InterPro" id="IPR015421">
    <property type="entry name" value="PyrdxlP-dep_Trfase_major"/>
</dbReference>
<dbReference type="OrthoDB" id="420046at2759"/>
<evidence type="ECO:0000256" key="6">
    <source>
        <dbReference type="HAMAP-Rule" id="MF_03050"/>
    </source>
</evidence>
<dbReference type="Gene3D" id="3.40.640.10">
    <property type="entry name" value="Type I PLP-dependent aspartate aminotransferase-like (Major domain)"/>
    <property type="match status" value="1"/>
</dbReference>
<gene>
    <name evidence="9" type="primary">LOC114239841</name>
    <name evidence="6" type="synonym">mal</name>
</gene>
<evidence type="ECO:0000259" key="7">
    <source>
        <dbReference type="PROSITE" id="PS51340"/>
    </source>
</evidence>
<comment type="cofactor">
    <cofactor evidence="6">
        <name>pyridoxal 5'-phosphate</name>
        <dbReference type="ChEBI" id="CHEBI:597326"/>
    </cofactor>
</comment>
<dbReference type="Pfam" id="PF03473">
    <property type="entry name" value="MOSC"/>
    <property type="match status" value="1"/>
</dbReference>
<comment type="function">
    <text evidence="5 6">Sulfurates the molybdenum cofactor. Sulfation of molybdenum is essential for xanthine dehydrogenase (XDH) and aldehyde oxidase (ADO) enzymes in which molybdenum cofactor is liganded by 1 oxygen and 1 sulfur atom in active form.</text>
</comment>
<dbReference type="InterPro" id="IPR015422">
    <property type="entry name" value="PyrdxlP-dep_Trfase_small"/>
</dbReference>
<evidence type="ECO:0000256" key="2">
    <source>
        <dbReference type="ARBA" id="ARBA00022898"/>
    </source>
</evidence>
<dbReference type="AlphaFoldDB" id="A0A6J2JC24"/>
<keyword evidence="3 6" id="KW-0501">Molybdenum cofactor biosynthesis</keyword>
<reference evidence="9" key="1">
    <citation type="submission" date="2025-08" db="UniProtKB">
        <authorList>
            <consortium name="RefSeq"/>
        </authorList>
    </citation>
    <scope>IDENTIFICATION</scope>
    <source>
        <tissue evidence="9">Silk gland</tissue>
    </source>
</reference>
<keyword evidence="1 6" id="KW-0808">Transferase</keyword>
<dbReference type="InterPro" id="IPR015424">
    <property type="entry name" value="PyrdxlP-dep_Trfase"/>
</dbReference>
<dbReference type="EC" id="2.8.1.9" evidence="6"/>
<evidence type="ECO:0000313" key="9">
    <source>
        <dbReference type="RefSeq" id="XP_028026054.1"/>
    </source>
</evidence>
<dbReference type="SUPFAM" id="SSF53383">
    <property type="entry name" value="PLP-dependent transferases"/>
    <property type="match status" value="1"/>
</dbReference>
<dbReference type="GO" id="GO:0030170">
    <property type="term" value="F:pyridoxal phosphate binding"/>
    <property type="evidence" value="ECO:0007669"/>
    <property type="project" value="UniProtKB-UniRule"/>
</dbReference>
<dbReference type="Pfam" id="PF03476">
    <property type="entry name" value="MOSC_N"/>
    <property type="match status" value="1"/>
</dbReference>
<accession>A0A6J2JC24</accession>
<dbReference type="FunFam" id="3.90.1150.10:FF:000079">
    <property type="entry name" value="Molybdenum cofactor sulfurase"/>
    <property type="match status" value="1"/>
</dbReference>
<feature type="active site" evidence="6">
    <location>
        <position position="433"/>
    </location>
</feature>
<dbReference type="GeneID" id="114239841"/>
<keyword evidence="8" id="KW-1185">Reference proteome</keyword>
<dbReference type="InterPro" id="IPR028886">
    <property type="entry name" value="MoCo_sulfurase"/>
</dbReference>
<dbReference type="Gene3D" id="3.90.1150.10">
    <property type="entry name" value="Aspartate Aminotransferase, domain 1"/>
    <property type="match status" value="1"/>
</dbReference>
<organism evidence="8 9">
    <name type="scientific">Bombyx mandarina</name>
    <name type="common">Wild silk moth</name>
    <name type="synonym">Wild silkworm</name>
    <dbReference type="NCBI Taxonomy" id="7092"/>
    <lineage>
        <taxon>Eukaryota</taxon>
        <taxon>Metazoa</taxon>
        <taxon>Ecdysozoa</taxon>
        <taxon>Arthropoda</taxon>
        <taxon>Hexapoda</taxon>
        <taxon>Insecta</taxon>
        <taxon>Pterygota</taxon>
        <taxon>Neoptera</taxon>
        <taxon>Endopterygota</taxon>
        <taxon>Lepidoptera</taxon>
        <taxon>Glossata</taxon>
        <taxon>Ditrysia</taxon>
        <taxon>Bombycoidea</taxon>
        <taxon>Bombycidae</taxon>
        <taxon>Bombycinae</taxon>
        <taxon>Bombyx</taxon>
    </lineage>
</organism>
<dbReference type="InterPro" id="IPR005303">
    <property type="entry name" value="MOCOS_middle"/>
</dbReference>
<dbReference type="PROSITE" id="PS51340">
    <property type="entry name" value="MOSC"/>
    <property type="match status" value="1"/>
</dbReference>
<sequence>MGALNSIFCRTETGTNEESAEMTVLSQIIEPDDMIKITSEFARLGDRCYLDNAGATLYPKSLITSINEDLLKNVYMNPHTDKNTKNYIEQIRCLILKHFNTDPSTYTLIFTSGTTQALKLVIESFQFMKNEDDDLNCGSFVYLEDNHTSVVGLRELAVDKDAEVVHIAHEDFLNVINTKAKQTSKYTNGGNSLVAYPAQSNFNGFKYPLNCIENIKNGCLNNHLKKHLCEINSDWYVLLDAAAYVATSKLDLAKVQPDFVSLSFYKIFGFPTGLGALLVKKSSENVLSQKRYFGGGTVDALLSNEHYHIKREIFHERFEDGSLSFLSIISLKQCLDTMYRIIPRIIHDDIMETISYHTFYLAKDLYCQLLDLRHRNGTKAIKFYLDSDFSDITKQGGVLTFNLVREDGTYIGFSEFQHMADLFNISVRTGCFCNSGSCQRHLHMSNKDMKDMYNAGHRCGDEVDLINEKPTGAIRISFGYYNTFEDVDKFVNMICRCFVNAKARKQKRIINHFVETPKIKHYNGNVNKIINEQIYFKNVDDVLINIPPMSTKIILKEICIFPIKSCGAFKILSGWNIGPKGFEYDREWMIVKDNGVCLTQKQNTRMCMIRPQIDLKQKVMILNFPGKTPISIPLENSINEVQKNGSLCHSKVCTDMIKGIDCGDEVADWISEALEVSFLRLIRQSSNDNRSLKKKKDEDKKLLSLSNQAQYLLINKATVKWLSEKIKDPLFTDDLNHLTDRFRGNLIIEMEQELLEREWHSVIIGNHEFKVEGQCPRCQMVCIDQQTGEKTVEPLRTIAEQFGGKLRFGIYLSYVGTVNKSDDRTLKTYSPIKAILNDDNISR</sequence>
<dbReference type="SUPFAM" id="SSF141673">
    <property type="entry name" value="MOSC N-terminal domain-like"/>
    <property type="match status" value="1"/>
</dbReference>
<evidence type="ECO:0000256" key="4">
    <source>
        <dbReference type="ARBA" id="ARBA00050843"/>
    </source>
</evidence>
<feature type="domain" description="MOSC" evidence="7">
    <location>
        <begin position="679"/>
        <end position="835"/>
    </location>
</feature>
<evidence type="ECO:0000313" key="8">
    <source>
        <dbReference type="Proteomes" id="UP000504629"/>
    </source>
</evidence>
<evidence type="ECO:0000256" key="5">
    <source>
        <dbReference type="ARBA" id="ARBA00054182"/>
    </source>
</evidence>
<dbReference type="GO" id="GO:0030151">
    <property type="term" value="F:molybdenum ion binding"/>
    <property type="evidence" value="ECO:0007669"/>
    <property type="project" value="UniProtKB-UniRule"/>
</dbReference>
<comment type="catalytic activity">
    <reaction evidence="4 6">
        <text>Mo-molybdopterin + L-cysteine + AH2 = thio-Mo-molybdopterin + L-alanine + A + H2O</text>
        <dbReference type="Rhea" id="RHEA:42636"/>
        <dbReference type="ChEBI" id="CHEBI:13193"/>
        <dbReference type="ChEBI" id="CHEBI:15377"/>
        <dbReference type="ChEBI" id="CHEBI:17499"/>
        <dbReference type="ChEBI" id="CHEBI:35235"/>
        <dbReference type="ChEBI" id="CHEBI:57972"/>
        <dbReference type="ChEBI" id="CHEBI:71302"/>
        <dbReference type="ChEBI" id="CHEBI:82685"/>
        <dbReference type="EC" id="2.8.1.9"/>
    </reaction>
</comment>
<dbReference type="RefSeq" id="XP_028026054.1">
    <property type="nucleotide sequence ID" value="XM_028170253.1"/>
</dbReference>
<comment type="similarity">
    <text evidence="6">Belongs to the class-V pyridoxal-phosphate-dependent aminotransferase family. MOCOS subfamily.</text>
</comment>
<protein>
    <recommendedName>
        <fullName evidence="6">Molybdenum cofactor sulfurase</fullName>
        <shortName evidence="6">MCS</shortName>
        <shortName evidence="6">MOS</shortName>
        <shortName evidence="6">MoCo sulfurase</shortName>
        <ecNumber evidence="6">2.8.1.9</ecNumber>
    </recommendedName>
    <alternativeName>
        <fullName evidence="6">Molybdenum cofactor sulfurtransferase</fullName>
    </alternativeName>
    <alternativeName>
        <fullName evidence="6">Protein maroon-like</fullName>
        <shortName evidence="6">Ma-l</shortName>
    </alternativeName>
</protein>
<feature type="modified residue" description="N6-(pyridoxal phosphate)lysine" evidence="6">
    <location>
        <position position="266"/>
    </location>
</feature>
<dbReference type="Pfam" id="PF00266">
    <property type="entry name" value="Aminotran_5"/>
    <property type="match status" value="1"/>
</dbReference>
<dbReference type="PANTHER" id="PTHR14237">
    <property type="entry name" value="MOLYBDOPTERIN COFACTOR SULFURASE MOSC"/>
    <property type="match status" value="1"/>
</dbReference>